<name>A0A1F7VHG2_9BACT</name>
<sequence>MDRARLTITLKPDLLKQVDRTVDGAQVRNRSHAIELLLGKALDVASMPVVVLAGGKPQLNGSGPMPKALVEIDGTPVLHHTLNRLADQGFNEVAVVTDERSEVMKERFGGTFGERMFLRYLMQTKGFHGTAPAVRVAGGFVGNRTFIVQYGDVLADIDYRELLQFHRASHAMATVALTSVEKASMWGVATMQGARVVDFTEKPKPKAGKLSHLVNAGIYVMEPSAITLIPSGSGSIEQTLFPRLAQEGRLYGYPFEGKWQDVGHSG</sequence>
<dbReference type="EMBL" id="MGEU01000050">
    <property type="protein sequence ID" value="OGL89891.1"/>
    <property type="molecule type" value="Genomic_DNA"/>
</dbReference>
<comment type="caution">
    <text evidence="2">The sequence shown here is derived from an EMBL/GenBank/DDBJ whole genome shotgun (WGS) entry which is preliminary data.</text>
</comment>
<evidence type="ECO:0000259" key="1">
    <source>
        <dbReference type="Pfam" id="PF00483"/>
    </source>
</evidence>
<dbReference type="Gene3D" id="3.90.550.10">
    <property type="entry name" value="Spore Coat Polysaccharide Biosynthesis Protein SpsA, Chain A"/>
    <property type="match status" value="1"/>
</dbReference>
<dbReference type="SUPFAM" id="SSF53448">
    <property type="entry name" value="Nucleotide-diphospho-sugar transferases"/>
    <property type="match status" value="1"/>
</dbReference>
<organism evidence="2 3">
    <name type="scientific">Candidatus Uhrbacteria bacterium RIFCSPLOWO2_02_FULL_54_37</name>
    <dbReference type="NCBI Taxonomy" id="1802412"/>
    <lineage>
        <taxon>Bacteria</taxon>
        <taxon>Candidatus Uhriibacteriota</taxon>
    </lineage>
</organism>
<dbReference type="InterPro" id="IPR050486">
    <property type="entry name" value="Mannose-1P_guanyltransferase"/>
</dbReference>
<dbReference type="Proteomes" id="UP000177750">
    <property type="component" value="Unassembled WGS sequence"/>
</dbReference>
<reference evidence="2 3" key="1">
    <citation type="journal article" date="2016" name="Nat. Commun.">
        <title>Thousands of microbial genomes shed light on interconnected biogeochemical processes in an aquifer system.</title>
        <authorList>
            <person name="Anantharaman K."/>
            <person name="Brown C.T."/>
            <person name="Hug L.A."/>
            <person name="Sharon I."/>
            <person name="Castelle C.J."/>
            <person name="Probst A.J."/>
            <person name="Thomas B.C."/>
            <person name="Singh A."/>
            <person name="Wilkins M.J."/>
            <person name="Karaoz U."/>
            <person name="Brodie E.L."/>
            <person name="Williams K.H."/>
            <person name="Hubbard S.S."/>
            <person name="Banfield J.F."/>
        </authorList>
    </citation>
    <scope>NUCLEOTIDE SEQUENCE [LARGE SCALE GENOMIC DNA]</scope>
</reference>
<accession>A0A1F7VHG2</accession>
<dbReference type="InterPro" id="IPR005835">
    <property type="entry name" value="NTP_transferase_dom"/>
</dbReference>
<dbReference type="CDD" id="cd22231">
    <property type="entry name" value="RHH_NikR_HicB-like"/>
    <property type="match status" value="1"/>
</dbReference>
<evidence type="ECO:0000313" key="2">
    <source>
        <dbReference type="EMBL" id="OGL89891.1"/>
    </source>
</evidence>
<evidence type="ECO:0000313" key="3">
    <source>
        <dbReference type="Proteomes" id="UP000177750"/>
    </source>
</evidence>
<dbReference type="AlphaFoldDB" id="A0A1F7VHG2"/>
<dbReference type="PANTHER" id="PTHR22572">
    <property type="entry name" value="SUGAR-1-PHOSPHATE GUANYL TRANSFERASE"/>
    <property type="match status" value="1"/>
</dbReference>
<dbReference type="InterPro" id="IPR029044">
    <property type="entry name" value="Nucleotide-diphossugar_trans"/>
</dbReference>
<protein>
    <recommendedName>
        <fullName evidence="1">Nucleotidyl transferase domain-containing protein</fullName>
    </recommendedName>
</protein>
<proteinExistence type="predicted"/>
<dbReference type="CDD" id="cd04181">
    <property type="entry name" value="NTP_transferase"/>
    <property type="match status" value="1"/>
</dbReference>
<gene>
    <name evidence="2" type="ORF">A3J36_01520</name>
</gene>
<dbReference type="Pfam" id="PF00483">
    <property type="entry name" value="NTP_transferase"/>
    <property type="match status" value="1"/>
</dbReference>
<feature type="domain" description="Nucleotidyl transferase" evidence="1">
    <location>
        <begin position="64"/>
        <end position="264"/>
    </location>
</feature>